<dbReference type="RefSeq" id="WP_013754482.1">
    <property type="nucleotide sequence ID" value="NZ_BMZC01000006.1"/>
</dbReference>
<keyword evidence="1" id="KW-0732">Signal</keyword>
<proteinExistence type="predicted"/>
<accession>A0A8H9IAG6</accession>
<evidence type="ECO:0008006" key="4">
    <source>
        <dbReference type="Google" id="ProtNLM"/>
    </source>
</evidence>
<evidence type="ECO:0000313" key="2">
    <source>
        <dbReference type="EMBL" id="GGZ66337.1"/>
    </source>
</evidence>
<comment type="caution">
    <text evidence="2">The sequence shown here is derived from an EMBL/GenBank/DDBJ whole genome shotgun (WGS) entry which is preliminary data.</text>
</comment>
<reference evidence="2" key="2">
    <citation type="submission" date="2020-09" db="EMBL/GenBank/DDBJ databases">
        <authorList>
            <person name="Sun Q."/>
            <person name="Kim S."/>
        </authorList>
    </citation>
    <scope>NUCLEOTIDE SEQUENCE</scope>
    <source>
        <strain evidence="2">KCTC 32337</strain>
    </source>
</reference>
<evidence type="ECO:0000256" key="1">
    <source>
        <dbReference type="SAM" id="SignalP"/>
    </source>
</evidence>
<feature type="chain" id="PRO_5034809399" description="PEP-CTERM protein-sorting domain-containing protein" evidence="1">
    <location>
        <begin position="28"/>
        <end position="308"/>
    </location>
</feature>
<dbReference type="EMBL" id="BMZC01000006">
    <property type="protein sequence ID" value="GGZ66337.1"/>
    <property type="molecule type" value="Genomic_DNA"/>
</dbReference>
<protein>
    <recommendedName>
        <fullName evidence="4">PEP-CTERM protein-sorting domain-containing protein</fullName>
    </recommendedName>
</protein>
<feature type="signal peptide" evidence="1">
    <location>
        <begin position="1"/>
        <end position="27"/>
    </location>
</feature>
<name>A0A8H9IAG6_9ALTE</name>
<reference evidence="2" key="1">
    <citation type="journal article" date="2014" name="Int. J. Syst. Evol. Microbiol.">
        <title>Complete genome sequence of Corynebacterium casei LMG S-19264T (=DSM 44701T), isolated from a smear-ripened cheese.</title>
        <authorList>
            <consortium name="US DOE Joint Genome Institute (JGI-PGF)"/>
            <person name="Walter F."/>
            <person name="Albersmeier A."/>
            <person name="Kalinowski J."/>
            <person name="Ruckert C."/>
        </authorList>
    </citation>
    <scope>NUCLEOTIDE SEQUENCE</scope>
    <source>
        <strain evidence="2">KCTC 32337</strain>
    </source>
</reference>
<sequence>MNKISLQLTEKLAFFLASLCFCQSLSATVISTAVTAEAYTVSYPEPDKGWREHDAGMEYASALTRSEIYDTSVYADAYIEANARGVAILSMNKYEASAASGSATISYQLENDSSLAQQFDLRFSPLSGYLQAYCADPEDLFKDGSGSRLPCAADDFSSASYAAKILLNDELIWSSMASVRSDIIGVDVVTEGAVLGVFDAETYSYRWDTQWFDLPLGVFEPNEKLNLVYSVSVVTDGKASLDGTATCEPFNCSYPENNAFAEYGFPQSINWPESIFQFSTSSISVNEPIHLGLLGLAALLIIRLKRND</sequence>
<evidence type="ECO:0000313" key="3">
    <source>
        <dbReference type="Proteomes" id="UP000622604"/>
    </source>
</evidence>
<organism evidence="2 3">
    <name type="scientific">Paraglaciecola chathamensis</name>
    <dbReference type="NCBI Taxonomy" id="368405"/>
    <lineage>
        <taxon>Bacteria</taxon>
        <taxon>Pseudomonadati</taxon>
        <taxon>Pseudomonadota</taxon>
        <taxon>Gammaproteobacteria</taxon>
        <taxon>Alteromonadales</taxon>
        <taxon>Alteromonadaceae</taxon>
        <taxon>Paraglaciecola</taxon>
    </lineage>
</organism>
<gene>
    <name evidence="2" type="ORF">GCM10011274_26020</name>
</gene>
<dbReference type="AlphaFoldDB" id="A0A8H9IAG6"/>
<dbReference type="Proteomes" id="UP000622604">
    <property type="component" value="Unassembled WGS sequence"/>
</dbReference>